<accession>A0A3P6TH20</accession>
<dbReference type="GO" id="GO:0006270">
    <property type="term" value="P:DNA replication initiation"/>
    <property type="evidence" value="ECO:0007669"/>
    <property type="project" value="TreeGrafter"/>
</dbReference>
<gene>
    <name evidence="7" type="ORF">CGOC_LOCUS6106</name>
</gene>
<dbReference type="AlphaFoldDB" id="A0A3P6TH20"/>
<comment type="similarity">
    <text evidence="2">Belongs to the DNA polymerase alpha subunit B family.</text>
</comment>
<keyword evidence="8" id="KW-1185">Reference proteome</keyword>
<dbReference type="OrthoDB" id="336885at2759"/>
<protein>
    <recommendedName>
        <fullName evidence="3">DNA polymerase alpha subunit B</fullName>
    </recommendedName>
</protein>
<feature type="non-terminal residue" evidence="7">
    <location>
        <position position="234"/>
    </location>
</feature>
<dbReference type="InterPro" id="IPR007185">
    <property type="entry name" value="DNA_pol_a/d/e_bsu"/>
</dbReference>
<evidence type="ECO:0000256" key="5">
    <source>
        <dbReference type="ARBA" id="ARBA00023242"/>
    </source>
</evidence>
<reference evidence="7 8" key="1">
    <citation type="submission" date="2018-11" db="EMBL/GenBank/DDBJ databases">
        <authorList>
            <consortium name="Pathogen Informatics"/>
        </authorList>
    </citation>
    <scope>NUCLEOTIDE SEQUENCE [LARGE SCALE GENOMIC DNA]</scope>
</reference>
<organism evidence="7 8">
    <name type="scientific">Cylicostephanus goldi</name>
    <name type="common">Nematode worm</name>
    <dbReference type="NCBI Taxonomy" id="71465"/>
    <lineage>
        <taxon>Eukaryota</taxon>
        <taxon>Metazoa</taxon>
        <taxon>Ecdysozoa</taxon>
        <taxon>Nematoda</taxon>
        <taxon>Chromadorea</taxon>
        <taxon>Rhabditida</taxon>
        <taxon>Rhabditina</taxon>
        <taxon>Rhabditomorpha</taxon>
        <taxon>Strongyloidea</taxon>
        <taxon>Strongylidae</taxon>
        <taxon>Cylicostephanus</taxon>
    </lineage>
</organism>
<dbReference type="Proteomes" id="UP000271889">
    <property type="component" value="Unassembled WGS sequence"/>
</dbReference>
<sequence length="234" mass="25982">MVKEEQPHVLVLMGPFVDSKNTFIQRAEFPETYDGVLEQLMRNVAKALDGCRTELIVQPAPSRDLCCAPFFPTPPLEISSDVCKRMGKRLHSVPDPCIVRVNGIEIALTSSEVGAVVPRDLLIPQFFVFMIKLRCMIIAHLSKNEWHRSEDQENRDRISRLASHLLSQRSLYPLYPPCLPMSTEESLKICALQSAPHVVIASSVLSASIKNINGTVVANPGIMARGGMGTFLRC</sequence>
<evidence type="ECO:0000256" key="4">
    <source>
        <dbReference type="ARBA" id="ARBA00022705"/>
    </source>
</evidence>
<dbReference type="InterPro" id="IPR016722">
    <property type="entry name" value="DNA_pol_alpha_bsu"/>
</dbReference>
<keyword evidence="4" id="KW-0235">DNA replication</keyword>
<feature type="domain" description="DNA polymerase alpha/delta/epsilon subunit B" evidence="6">
    <location>
        <begin position="3"/>
        <end position="204"/>
    </location>
</feature>
<evidence type="ECO:0000259" key="6">
    <source>
        <dbReference type="Pfam" id="PF04042"/>
    </source>
</evidence>
<evidence type="ECO:0000256" key="1">
    <source>
        <dbReference type="ARBA" id="ARBA00004123"/>
    </source>
</evidence>
<dbReference type="PANTHER" id="PTHR23061:SF12">
    <property type="entry name" value="DNA POLYMERASE ALPHA SUBUNIT B"/>
    <property type="match status" value="1"/>
</dbReference>
<proteinExistence type="inferred from homology"/>
<dbReference type="EMBL" id="UYRV01019367">
    <property type="protein sequence ID" value="VDK65934.1"/>
    <property type="molecule type" value="Genomic_DNA"/>
</dbReference>
<name>A0A3P6TH20_CYLGO</name>
<dbReference type="Pfam" id="PF04042">
    <property type="entry name" value="DNA_pol_E_B"/>
    <property type="match status" value="1"/>
</dbReference>
<keyword evidence="5" id="KW-0539">Nucleus</keyword>
<evidence type="ECO:0000256" key="3">
    <source>
        <dbReference type="ARBA" id="ARBA00018596"/>
    </source>
</evidence>
<dbReference type="Gene3D" id="3.60.21.60">
    <property type="match status" value="2"/>
</dbReference>
<dbReference type="GO" id="GO:0005658">
    <property type="term" value="C:alpha DNA polymerase:primase complex"/>
    <property type="evidence" value="ECO:0007669"/>
    <property type="project" value="TreeGrafter"/>
</dbReference>
<dbReference type="GO" id="GO:0003677">
    <property type="term" value="F:DNA binding"/>
    <property type="evidence" value="ECO:0007669"/>
    <property type="project" value="InterPro"/>
</dbReference>
<evidence type="ECO:0000256" key="2">
    <source>
        <dbReference type="ARBA" id="ARBA00007299"/>
    </source>
</evidence>
<comment type="subcellular location">
    <subcellularLocation>
        <location evidence="1">Nucleus</location>
    </subcellularLocation>
</comment>
<evidence type="ECO:0000313" key="7">
    <source>
        <dbReference type="EMBL" id="VDK65934.1"/>
    </source>
</evidence>
<evidence type="ECO:0000313" key="8">
    <source>
        <dbReference type="Proteomes" id="UP000271889"/>
    </source>
</evidence>
<dbReference type="PANTHER" id="PTHR23061">
    <property type="entry name" value="DNA POLYMERASE 2 ALPHA 70 KDA SUBUNIT"/>
    <property type="match status" value="1"/>
</dbReference>